<evidence type="ECO:0000313" key="4">
    <source>
        <dbReference type="Proteomes" id="UP001589747"/>
    </source>
</evidence>
<name>A0ABV5KK43_9BACL</name>
<gene>
    <name evidence="3" type="ORF">ACFFSY_06625</name>
</gene>
<proteinExistence type="predicted"/>
<reference evidence="3 4" key="1">
    <citation type="submission" date="2024-09" db="EMBL/GenBank/DDBJ databases">
        <authorList>
            <person name="Sun Q."/>
            <person name="Mori K."/>
        </authorList>
    </citation>
    <scope>NUCLEOTIDE SEQUENCE [LARGE SCALE GENOMIC DNA]</scope>
    <source>
        <strain evidence="3 4">TISTR 2452</strain>
    </source>
</reference>
<dbReference type="Pfam" id="PF14262">
    <property type="entry name" value="Cthe_2159"/>
    <property type="match status" value="1"/>
</dbReference>
<feature type="region of interest" description="Disordered" evidence="1">
    <location>
        <begin position="636"/>
        <end position="696"/>
    </location>
</feature>
<sequence>MNMKRSNQMKMLSILLLSAMLAAGCSSNAANTSNTAATTTTDAATTASANQTSDSASDAAVELASANAAEQADFDENDSLTAWSADSATTIAFSSASATVTGGGAKAVGGVVTISTAGTYVVSGMITDGQLVVDAPDDADVHIVLNGVQITNNDGAAIYVKEAGKAIVTLQEGTDNRLIDGATYADTSEDAPTAALFSKGDLTINGTGKLAVTGSANDGITSKDDLKIMSGTITVNASDDGLVGKDLVAAKDGLVTVKAGGDGVKTTNDTDADKGYVAITGGTFHIASEKDGIQAATSILIADGIFEIISGGGNTKSTKTHEEQFGGRGFPGQTQAQTETTASTDESESSSAKGLKGAANVAIAGGSFSIDAADDAIHSNANIAITGGQYRIASGDDGIHADTALAISDGTIVVTTSYEGIESANIAISGGEIHIAASDDGVNVGGGNDSSGAAGGDMFAATDGMLNISGGYLYVNADGDGLDSNGSVVMSGGTAIVNGPTTNGNGPLDYNGTFEQSGGTLVAAGSAGMAQAPSDTSKQLALMMTFPSTLEAGTLVSVTDNNGKTIATFQPAKSFSSFVFSSASLSSGEQYTIATGGSVSGGAATEGYAEGGTVSGSTKVLAFEMGEKVTYVNESGVTTAPSGFGGGGGRGMGGGGRGGMRGTPPTDMPNGGTPPADMPSGGTPSTDMPEGGQTNG</sequence>
<accession>A0ABV5KK43</accession>
<evidence type="ECO:0000256" key="1">
    <source>
        <dbReference type="SAM" id="MobiDB-lite"/>
    </source>
</evidence>
<dbReference type="Proteomes" id="UP001589747">
    <property type="component" value="Unassembled WGS sequence"/>
</dbReference>
<evidence type="ECO:0000256" key="2">
    <source>
        <dbReference type="SAM" id="SignalP"/>
    </source>
</evidence>
<dbReference type="RefSeq" id="WP_377491733.1">
    <property type="nucleotide sequence ID" value="NZ_JBHMDO010000012.1"/>
</dbReference>
<keyword evidence="4" id="KW-1185">Reference proteome</keyword>
<dbReference type="InterPro" id="IPR025584">
    <property type="entry name" value="Cthe_2159"/>
</dbReference>
<feature type="compositionally biased region" description="Low complexity" evidence="1">
    <location>
        <begin position="333"/>
        <end position="352"/>
    </location>
</feature>
<protein>
    <submittedName>
        <fullName evidence="3">Carbohydrate-binding domain-containing protein</fullName>
    </submittedName>
</protein>
<dbReference type="EMBL" id="JBHMDO010000012">
    <property type="protein sequence ID" value="MFB9325595.1"/>
    <property type="molecule type" value="Genomic_DNA"/>
</dbReference>
<dbReference type="PROSITE" id="PS51257">
    <property type="entry name" value="PROKAR_LIPOPROTEIN"/>
    <property type="match status" value="1"/>
</dbReference>
<organism evidence="3 4">
    <name type="scientific">Paenibacillus aurantiacus</name>
    <dbReference type="NCBI Taxonomy" id="1936118"/>
    <lineage>
        <taxon>Bacteria</taxon>
        <taxon>Bacillati</taxon>
        <taxon>Bacillota</taxon>
        <taxon>Bacilli</taxon>
        <taxon>Bacillales</taxon>
        <taxon>Paenibacillaceae</taxon>
        <taxon>Paenibacillus</taxon>
    </lineage>
</organism>
<keyword evidence="2" id="KW-0732">Signal</keyword>
<feature type="chain" id="PRO_5046397613" evidence="2">
    <location>
        <begin position="30"/>
        <end position="696"/>
    </location>
</feature>
<comment type="caution">
    <text evidence="3">The sequence shown here is derived from an EMBL/GenBank/DDBJ whole genome shotgun (WGS) entry which is preliminary data.</text>
</comment>
<evidence type="ECO:0000313" key="3">
    <source>
        <dbReference type="EMBL" id="MFB9325595.1"/>
    </source>
</evidence>
<feature type="region of interest" description="Disordered" evidence="1">
    <location>
        <begin position="316"/>
        <end position="354"/>
    </location>
</feature>
<feature type="compositionally biased region" description="Gly residues" evidence="1">
    <location>
        <begin position="643"/>
        <end position="661"/>
    </location>
</feature>
<feature type="signal peptide" evidence="2">
    <location>
        <begin position="1"/>
        <end position="29"/>
    </location>
</feature>